<comment type="subcellular location">
    <subcellularLocation>
        <location evidence="1">Cell inner membrane</location>
        <topology evidence="1">Multi-pass membrane protein</topology>
    </subcellularLocation>
    <subcellularLocation>
        <location evidence="8">Cell membrane</location>
        <topology evidence="8">Multi-pass membrane protein</topology>
    </subcellularLocation>
</comment>
<feature type="compositionally biased region" description="Low complexity" evidence="9">
    <location>
        <begin position="305"/>
        <end position="321"/>
    </location>
</feature>
<evidence type="ECO:0000256" key="7">
    <source>
        <dbReference type="ARBA" id="ARBA00023136"/>
    </source>
</evidence>
<dbReference type="Proteomes" id="UP000280008">
    <property type="component" value="Unassembled WGS sequence"/>
</dbReference>
<dbReference type="PANTHER" id="PTHR43357:SF4">
    <property type="entry name" value="INNER MEMBRANE ABC TRANSPORTER PERMEASE PROTEIN YDCV"/>
    <property type="match status" value="1"/>
</dbReference>
<keyword evidence="2 8" id="KW-0813">Transport</keyword>
<feature type="region of interest" description="Disordered" evidence="9">
    <location>
        <begin position="1"/>
        <end position="30"/>
    </location>
</feature>
<dbReference type="GO" id="GO:0055085">
    <property type="term" value="P:transmembrane transport"/>
    <property type="evidence" value="ECO:0007669"/>
    <property type="project" value="InterPro"/>
</dbReference>
<dbReference type="Gene3D" id="1.10.3720.10">
    <property type="entry name" value="MetI-like"/>
    <property type="match status" value="1"/>
</dbReference>
<evidence type="ECO:0000256" key="1">
    <source>
        <dbReference type="ARBA" id="ARBA00004429"/>
    </source>
</evidence>
<evidence type="ECO:0000256" key="5">
    <source>
        <dbReference type="ARBA" id="ARBA00022692"/>
    </source>
</evidence>
<keyword evidence="5 8" id="KW-0812">Transmembrane</keyword>
<evidence type="ECO:0000259" key="10">
    <source>
        <dbReference type="PROSITE" id="PS50928"/>
    </source>
</evidence>
<dbReference type="Pfam" id="PF00528">
    <property type="entry name" value="BPD_transp_1"/>
    <property type="match status" value="1"/>
</dbReference>
<feature type="transmembrane region" description="Helical" evidence="8">
    <location>
        <begin position="132"/>
        <end position="153"/>
    </location>
</feature>
<evidence type="ECO:0000256" key="2">
    <source>
        <dbReference type="ARBA" id="ARBA00022448"/>
    </source>
</evidence>
<evidence type="ECO:0000256" key="6">
    <source>
        <dbReference type="ARBA" id="ARBA00022989"/>
    </source>
</evidence>
<feature type="compositionally biased region" description="Low complexity" evidence="9">
    <location>
        <begin position="1"/>
        <end position="17"/>
    </location>
</feature>
<evidence type="ECO:0000256" key="8">
    <source>
        <dbReference type="RuleBase" id="RU363032"/>
    </source>
</evidence>
<dbReference type="EMBL" id="RBKS01000001">
    <property type="protein sequence ID" value="RKR75436.1"/>
    <property type="molecule type" value="Genomic_DNA"/>
</dbReference>
<comment type="caution">
    <text evidence="11">The sequence shown here is derived from an EMBL/GenBank/DDBJ whole genome shotgun (WGS) entry which is preliminary data.</text>
</comment>
<feature type="transmembrane region" description="Helical" evidence="8">
    <location>
        <begin position="37"/>
        <end position="58"/>
    </location>
</feature>
<feature type="transmembrane region" description="Helical" evidence="8">
    <location>
        <begin position="97"/>
        <end position="120"/>
    </location>
</feature>
<dbReference type="InterPro" id="IPR035906">
    <property type="entry name" value="MetI-like_sf"/>
</dbReference>
<dbReference type="RefSeq" id="WP_121370238.1">
    <property type="nucleotide sequence ID" value="NZ_RBKS01000001.1"/>
</dbReference>
<dbReference type="CDD" id="cd06261">
    <property type="entry name" value="TM_PBP2"/>
    <property type="match status" value="1"/>
</dbReference>
<keyword evidence="6 8" id="KW-1133">Transmembrane helix</keyword>
<feature type="compositionally biased region" description="Polar residues" evidence="9">
    <location>
        <begin position="322"/>
        <end position="331"/>
    </location>
</feature>
<keyword evidence="7 8" id="KW-0472">Membrane</keyword>
<dbReference type="PROSITE" id="PS50928">
    <property type="entry name" value="ABC_TM1"/>
    <property type="match status" value="1"/>
</dbReference>
<accession>A0A495IJY4</accession>
<dbReference type="GO" id="GO:0005886">
    <property type="term" value="C:plasma membrane"/>
    <property type="evidence" value="ECO:0007669"/>
    <property type="project" value="UniProtKB-SubCell"/>
</dbReference>
<dbReference type="AlphaFoldDB" id="A0A495IJY4"/>
<organism evidence="11 12">
    <name type="scientific">Frondihabitans australicus</name>
    <dbReference type="NCBI Taxonomy" id="386892"/>
    <lineage>
        <taxon>Bacteria</taxon>
        <taxon>Bacillati</taxon>
        <taxon>Actinomycetota</taxon>
        <taxon>Actinomycetes</taxon>
        <taxon>Micrococcales</taxon>
        <taxon>Microbacteriaceae</taxon>
        <taxon>Frondihabitans</taxon>
    </lineage>
</organism>
<feature type="region of interest" description="Disordered" evidence="9">
    <location>
        <begin position="301"/>
        <end position="331"/>
    </location>
</feature>
<dbReference type="SUPFAM" id="SSF161098">
    <property type="entry name" value="MetI-like"/>
    <property type="match status" value="1"/>
</dbReference>
<reference evidence="11 12" key="1">
    <citation type="submission" date="2018-10" db="EMBL/GenBank/DDBJ databases">
        <title>Sequencing the genomes of 1000 actinobacteria strains.</title>
        <authorList>
            <person name="Klenk H.-P."/>
        </authorList>
    </citation>
    <scope>NUCLEOTIDE SEQUENCE [LARGE SCALE GENOMIC DNA]</scope>
    <source>
        <strain evidence="11 12">DSM 17894</strain>
    </source>
</reference>
<keyword evidence="3" id="KW-1003">Cell membrane</keyword>
<gene>
    <name evidence="11" type="ORF">C8E83_2584</name>
</gene>
<feature type="transmembrane region" description="Helical" evidence="8">
    <location>
        <begin position="225"/>
        <end position="246"/>
    </location>
</feature>
<feature type="transmembrane region" description="Helical" evidence="8">
    <location>
        <begin position="266"/>
        <end position="289"/>
    </location>
</feature>
<name>A0A495IJY4_9MICO</name>
<keyword evidence="4" id="KW-0997">Cell inner membrane</keyword>
<evidence type="ECO:0000313" key="11">
    <source>
        <dbReference type="EMBL" id="RKR75436.1"/>
    </source>
</evidence>
<proteinExistence type="inferred from homology"/>
<sequence length="331" mass="35626">MSAVPVTSVSVEPTSEPKNPAPRRGKTPRFGAEPSRAARYIILIVVGLVFLVPLAAMFEFSLRTSGKVGVYNFDHYVSIFHTDPATGIDYSPLFQGIVNSLIICVITVALMMLILLPTMLLVELRYPRVRRVLEFICILPITIPSIVLVVGFVPVYQKVAAIFGSDPWTLAFAVGIIVLPYAYRPIATNIAAFDLVTLSEAARSLGGNWLVVIWRVILPNMRRGVVSAIFLTVAVVLGEYTIASFLSQNTFQTALLLISQTDPYVAVIFALAALVFAFILLVLIGRFGAIDPGAREASRARRAAKAAARGAGTGTATPSSRDSSTPARSAS</sequence>
<feature type="transmembrane region" description="Helical" evidence="8">
    <location>
        <begin position="159"/>
        <end position="183"/>
    </location>
</feature>
<dbReference type="OrthoDB" id="5622164at2"/>
<dbReference type="PANTHER" id="PTHR43357">
    <property type="entry name" value="INNER MEMBRANE ABC TRANSPORTER PERMEASE PROTEIN YDCV"/>
    <property type="match status" value="1"/>
</dbReference>
<protein>
    <submittedName>
        <fullName evidence="11">Putative spermidine/putrescine transport system permease protein</fullName>
    </submittedName>
</protein>
<dbReference type="InterPro" id="IPR000515">
    <property type="entry name" value="MetI-like"/>
</dbReference>
<evidence type="ECO:0000256" key="9">
    <source>
        <dbReference type="SAM" id="MobiDB-lite"/>
    </source>
</evidence>
<evidence type="ECO:0000313" key="12">
    <source>
        <dbReference type="Proteomes" id="UP000280008"/>
    </source>
</evidence>
<evidence type="ECO:0000256" key="3">
    <source>
        <dbReference type="ARBA" id="ARBA00022475"/>
    </source>
</evidence>
<keyword evidence="12" id="KW-1185">Reference proteome</keyword>
<evidence type="ECO:0000256" key="4">
    <source>
        <dbReference type="ARBA" id="ARBA00022519"/>
    </source>
</evidence>
<feature type="domain" description="ABC transmembrane type-1" evidence="10">
    <location>
        <begin position="97"/>
        <end position="284"/>
    </location>
</feature>
<comment type="similarity">
    <text evidence="8">Belongs to the binding-protein-dependent transport system permease family.</text>
</comment>